<gene>
    <name evidence="1" type="ORF">C5748_16320</name>
</gene>
<comment type="caution">
    <text evidence="1">The sequence shown here is derived from an EMBL/GenBank/DDBJ whole genome shotgun (WGS) entry which is preliminary data.</text>
</comment>
<evidence type="ECO:0000313" key="1">
    <source>
        <dbReference type="EMBL" id="PRD42358.1"/>
    </source>
</evidence>
<dbReference type="Pfam" id="PF07505">
    <property type="entry name" value="DUF5131"/>
    <property type="match status" value="1"/>
</dbReference>
<accession>A0A2S9IPA2</accession>
<sequence>MADGTHIEWTDTTWNPITGCSVVSPGCTNCYAMRLAGTRLKHIPSRAGLTRDTKAGPVWTGEVRFNPQWLHQPSKWKRPRRIFVCAHGDLFAKNVPDQWILDVLTEMAVNDHHEFQVLTKRPERACEVLSREDLLQDIYANWYGFSGKPREVNSWPLHNVWLGVSAEDQGRYDARRRWLEETPAKVRFWSLEPLLGLIDLQFGRVKPDWVIVGGESGPGARPMHPDWVRSIRDQCAAADVPFFFKQWGSHKLTSDCNGPYMIPASKKDAGRALDGRTHDDFPDMTQIPARRAI</sequence>
<protein>
    <submittedName>
        <fullName evidence="1">Phage Gp37/Gp68 family protein</fullName>
    </submittedName>
</protein>
<dbReference type="EMBL" id="PVBR01000012">
    <property type="protein sequence ID" value="PRD42358.1"/>
    <property type="molecule type" value="Genomic_DNA"/>
</dbReference>
<dbReference type="AlphaFoldDB" id="A0A2S9IPA2"/>
<dbReference type="InterPro" id="IPR011101">
    <property type="entry name" value="DUF5131"/>
</dbReference>
<dbReference type="RefSeq" id="WP_105742997.1">
    <property type="nucleotide sequence ID" value="NZ_PVBR01000012.1"/>
</dbReference>
<dbReference type="Proteomes" id="UP000239434">
    <property type="component" value="Unassembled WGS sequence"/>
</dbReference>
<evidence type="ECO:0000313" key="2">
    <source>
        <dbReference type="Proteomes" id="UP000239434"/>
    </source>
</evidence>
<name>A0A2S9IPA2_9HYPH</name>
<reference evidence="1 2" key="1">
    <citation type="submission" date="2018-02" db="EMBL/GenBank/DDBJ databases">
        <title>The draft genome of Phyllobacterium sp. 1N-3.</title>
        <authorList>
            <person name="Liu L."/>
            <person name="Li L."/>
            <person name="Zhang X."/>
            <person name="Wang T."/>
            <person name="Liang L."/>
        </authorList>
    </citation>
    <scope>NUCLEOTIDE SEQUENCE [LARGE SCALE GENOMIC DNA]</scope>
    <source>
        <strain evidence="1 2">1N-3</strain>
    </source>
</reference>
<organism evidence="1 2">
    <name type="scientific">Phyllobacterium phragmitis</name>
    <dbReference type="NCBI Taxonomy" id="2670329"/>
    <lineage>
        <taxon>Bacteria</taxon>
        <taxon>Pseudomonadati</taxon>
        <taxon>Pseudomonadota</taxon>
        <taxon>Alphaproteobacteria</taxon>
        <taxon>Hyphomicrobiales</taxon>
        <taxon>Phyllobacteriaceae</taxon>
        <taxon>Phyllobacterium</taxon>
    </lineage>
</organism>
<proteinExistence type="predicted"/>
<keyword evidence="2" id="KW-1185">Reference proteome</keyword>